<protein>
    <submittedName>
        <fullName evidence="2">Uncharacterized protein</fullName>
    </submittedName>
</protein>
<reference evidence="2" key="1">
    <citation type="submission" date="2014-11" db="EMBL/GenBank/DDBJ databases">
        <authorList>
            <person name="Otto D Thomas"/>
            <person name="Naeem Raeece"/>
        </authorList>
    </citation>
    <scope>NUCLEOTIDE SEQUENCE</scope>
</reference>
<dbReference type="VEuPathDB" id="CryptoDB:Cvel_6519"/>
<organism evidence="2">
    <name type="scientific">Chromera velia CCMP2878</name>
    <dbReference type="NCBI Taxonomy" id="1169474"/>
    <lineage>
        <taxon>Eukaryota</taxon>
        <taxon>Sar</taxon>
        <taxon>Alveolata</taxon>
        <taxon>Colpodellida</taxon>
        <taxon>Chromeraceae</taxon>
        <taxon>Chromera</taxon>
    </lineage>
</organism>
<sequence length="264" mass="29861">MESQHRLRVLKYLLFDYCSLMVFNIIWVFISITLYFLGTYRGCSSPDSCGIFQDHNCATLCEGIECKAIGRCKYYFAVCSGEPACEDIAASATNAFYDCGSDWNPAFETVADSDVCTLCGTVAAARRRMSLSVPDTEGASSRTEADLDFSDFLIKSLKLFRWSSGGDWRLQKGPRRMSDFLLKNETEREKERGWREAEWGGGGKMQVWIEEPEPEPEEGGDVWSRVLQDTTDNTTTTTTVAVEEDTGRTRVMRSAFYRSEDRQT</sequence>
<keyword evidence="1" id="KW-1133">Transmembrane helix</keyword>
<dbReference type="EMBL" id="CDMZ01002429">
    <property type="protein sequence ID" value="CEM42338.1"/>
    <property type="molecule type" value="Genomic_DNA"/>
</dbReference>
<accession>A0A0G4HE76</accession>
<keyword evidence="1" id="KW-0812">Transmembrane</keyword>
<dbReference type="AlphaFoldDB" id="A0A0G4HE76"/>
<feature type="transmembrane region" description="Helical" evidence="1">
    <location>
        <begin position="12"/>
        <end position="37"/>
    </location>
</feature>
<evidence type="ECO:0000256" key="1">
    <source>
        <dbReference type="SAM" id="Phobius"/>
    </source>
</evidence>
<proteinExistence type="predicted"/>
<name>A0A0G4HE76_9ALVE</name>
<evidence type="ECO:0000313" key="2">
    <source>
        <dbReference type="EMBL" id="CEM42338.1"/>
    </source>
</evidence>
<keyword evidence="1" id="KW-0472">Membrane</keyword>
<gene>
    <name evidence="2" type="ORF">Cvel_6519</name>
</gene>